<protein>
    <recommendedName>
        <fullName evidence="3">CRISPR-associated protein Cas6 C-terminal domain-containing protein</fullName>
    </recommendedName>
</protein>
<dbReference type="EMBL" id="CP165644">
    <property type="protein sequence ID" value="XDU66206.1"/>
    <property type="molecule type" value="Genomic_DNA"/>
</dbReference>
<feature type="coiled-coil region" evidence="1">
    <location>
        <begin position="155"/>
        <end position="182"/>
    </location>
</feature>
<proteinExistence type="predicted"/>
<dbReference type="RefSeq" id="WP_369710601.1">
    <property type="nucleotide sequence ID" value="NZ_CP165644.1"/>
</dbReference>
<gene>
    <name evidence="2" type="ORF">AB8B22_07215</name>
</gene>
<keyword evidence="1" id="KW-0175">Coiled coil</keyword>
<name>A0AB39VED2_9FUSO</name>
<evidence type="ECO:0000256" key="1">
    <source>
        <dbReference type="SAM" id="Coils"/>
    </source>
</evidence>
<reference evidence="2" key="1">
    <citation type="submission" date="2024-07" db="EMBL/GenBank/DDBJ databases">
        <authorList>
            <person name="Li X.-J."/>
            <person name="Wang X."/>
        </authorList>
    </citation>
    <scope>NUCLEOTIDE SEQUENCE</scope>
    <source>
        <strain evidence="2">HSP-334</strain>
    </source>
</reference>
<evidence type="ECO:0008006" key="3">
    <source>
        <dbReference type="Google" id="ProtNLM"/>
    </source>
</evidence>
<dbReference type="KEGG" id="lrug:AB8B22_07215"/>
<evidence type="ECO:0000313" key="2">
    <source>
        <dbReference type="EMBL" id="XDU66206.1"/>
    </source>
</evidence>
<sequence>MNSIILELSALENKIIDNTKIYGLEIHKKISEMLEVEDKNDLRVSNIFGEFFKKRIELEKNEKYKIRITTKTQEKLLKLRDQLFQLAINEENIVIGEGIFQLAGIITKNDTWCGEYDLRKEVKNLDINKFNFLKKINLKIVTPILVDGKSIFGFEKILEIILKEVESKLEEAEIKVLKEKILNFITVKREFYREKKVNLLNNNIKKVYIGDIEIELYGYYGEFFLVLLQYLRYAGIGEFKEYGFGEIILKS</sequence>
<dbReference type="AlphaFoldDB" id="A0AB39VED2"/>
<organism evidence="2">
    <name type="scientific">Leptotrichia rugosa</name>
    <dbReference type="NCBI Taxonomy" id="3239302"/>
    <lineage>
        <taxon>Bacteria</taxon>
        <taxon>Fusobacteriati</taxon>
        <taxon>Fusobacteriota</taxon>
        <taxon>Fusobacteriia</taxon>
        <taxon>Fusobacteriales</taxon>
        <taxon>Leptotrichiaceae</taxon>
        <taxon>Leptotrichia</taxon>
    </lineage>
</organism>
<accession>A0AB39VED2</accession>